<sequence>MRKAMRCYLCGRENRISSVMSRSSAIRCGACGALLFDIIPCSACGTKNRVQVRFVEHQKIACGKCQAPLTNYHFEQMITKRSASKRVLCNALNIEGKMQQWKGEWESAIQLFQQAQKYSPATPERRAAFTVSIGLCHAYLGNYEQAAASLEAVDPVVIHDDFSVVYDLARAYGVMGELEEAIEWFEKARTLLAQTASVQHLDDLLNILYEIQAVEPARSVAVPTQILLYDAMRDYETQNIQAGVQKLRRALEMNPLDPVICHQLGIGLLHQDKCEEAIDMLERGLEFDPLHEQAQLALGDAYFHLGMYECALNAYKQTLHLNPHNIDAYHHLGLVYERQGEIDIAKGYWEDVLKADPHHAEAIRSLKRYDN</sequence>
<dbReference type="InterPro" id="IPR019734">
    <property type="entry name" value="TPR_rpt"/>
</dbReference>
<dbReference type="SMART" id="SM00028">
    <property type="entry name" value="TPR"/>
    <property type="match status" value="5"/>
</dbReference>
<feature type="repeat" description="TPR" evidence="3">
    <location>
        <begin position="162"/>
        <end position="195"/>
    </location>
</feature>
<evidence type="ECO:0000256" key="1">
    <source>
        <dbReference type="ARBA" id="ARBA00022737"/>
    </source>
</evidence>
<dbReference type="Pfam" id="PF13181">
    <property type="entry name" value="TPR_8"/>
    <property type="match status" value="1"/>
</dbReference>
<keyword evidence="1" id="KW-0677">Repeat</keyword>
<dbReference type="AlphaFoldDB" id="A0A9D5Q5H0"/>
<dbReference type="PANTHER" id="PTHR44858">
    <property type="entry name" value="TETRATRICOPEPTIDE REPEAT PROTEIN 6"/>
    <property type="match status" value="1"/>
</dbReference>
<dbReference type="EMBL" id="WJJP01000267">
    <property type="protein sequence ID" value="MBD3324615.1"/>
    <property type="molecule type" value="Genomic_DNA"/>
</dbReference>
<dbReference type="InterPro" id="IPR050498">
    <property type="entry name" value="Ycf3"/>
</dbReference>
<dbReference type="PROSITE" id="PS50293">
    <property type="entry name" value="TPR_REGION"/>
    <property type="match status" value="1"/>
</dbReference>
<feature type="repeat" description="TPR" evidence="3">
    <location>
        <begin position="292"/>
        <end position="325"/>
    </location>
</feature>
<organism evidence="4 5">
    <name type="scientific">candidate division KSB3 bacterium</name>
    <dbReference type="NCBI Taxonomy" id="2044937"/>
    <lineage>
        <taxon>Bacteria</taxon>
        <taxon>candidate division KSB3</taxon>
    </lineage>
</organism>
<dbReference type="Proteomes" id="UP000649604">
    <property type="component" value="Unassembled WGS sequence"/>
</dbReference>
<dbReference type="InterPro" id="IPR011990">
    <property type="entry name" value="TPR-like_helical_dom_sf"/>
</dbReference>
<dbReference type="Gene3D" id="2.30.30.380">
    <property type="entry name" value="Zn-finger domain of Sec23/24"/>
    <property type="match status" value="1"/>
</dbReference>
<keyword evidence="2 3" id="KW-0802">TPR repeat</keyword>
<accession>A0A9D5Q5H0</accession>
<dbReference type="PROSITE" id="PS50005">
    <property type="entry name" value="TPR"/>
    <property type="match status" value="3"/>
</dbReference>
<reference evidence="4" key="1">
    <citation type="submission" date="2019-11" db="EMBL/GenBank/DDBJ databases">
        <title>Microbial mats filling the niche in hypersaline microbial mats.</title>
        <authorList>
            <person name="Wong H.L."/>
            <person name="Macleod F.I."/>
            <person name="White R.A. III"/>
            <person name="Burns B.P."/>
        </authorList>
    </citation>
    <scope>NUCLEOTIDE SEQUENCE</scope>
    <source>
        <strain evidence="4">Rbin_158</strain>
    </source>
</reference>
<gene>
    <name evidence="4" type="ORF">GF339_08525</name>
</gene>
<proteinExistence type="predicted"/>
<dbReference type="Pfam" id="PF13432">
    <property type="entry name" value="TPR_16"/>
    <property type="match status" value="1"/>
</dbReference>
<dbReference type="SUPFAM" id="SSF48452">
    <property type="entry name" value="TPR-like"/>
    <property type="match status" value="2"/>
</dbReference>
<name>A0A9D5Q5H0_9BACT</name>
<evidence type="ECO:0000256" key="3">
    <source>
        <dbReference type="PROSITE-ProRule" id="PRU00339"/>
    </source>
</evidence>
<dbReference type="Gene3D" id="1.25.40.10">
    <property type="entry name" value="Tetratricopeptide repeat domain"/>
    <property type="match status" value="2"/>
</dbReference>
<dbReference type="Pfam" id="PF13414">
    <property type="entry name" value="TPR_11"/>
    <property type="match status" value="1"/>
</dbReference>
<comment type="caution">
    <text evidence="4">The sequence shown here is derived from an EMBL/GenBank/DDBJ whole genome shotgun (WGS) entry which is preliminary data.</text>
</comment>
<evidence type="ECO:0000313" key="5">
    <source>
        <dbReference type="Proteomes" id="UP000649604"/>
    </source>
</evidence>
<feature type="repeat" description="TPR" evidence="3">
    <location>
        <begin position="326"/>
        <end position="359"/>
    </location>
</feature>
<protein>
    <submittedName>
        <fullName evidence="4">Tetratricopeptide repeat protein</fullName>
    </submittedName>
</protein>
<evidence type="ECO:0000256" key="2">
    <source>
        <dbReference type="ARBA" id="ARBA00022803"/>
    </source>
</evidence>
<dbReference type="PANTHER" id="PTHR44858:SF1">
    <property type="entry name" value="UDP-N-ACETYLGLUCOSAMINE--PEPTIDE N-ACETYLGLUCOSAMINYLTRANSFERASE SPINDLY-RELATED"/>
    <property type="match status" value="1"/>
</dbReference>
<evidence type="ECO:0000313" key="4">
    <source>
        <dbReference type="EMBL" id="MBD3324615.1"/>
    </source>
</evidence>